<dbReference type="Gene3D" id="3.90.25.10">
    <property type="entry name" value="UDP-galactose 4-epimerase, domain 1"/>
    <property type="match status" value="1"/>
</dbReference>
<dbReference type="InterPro" id="IPR036291">
    <property type="entry name" value="NAD(P)-bd_dom_sf"/>
</dbReference>
<dbReference type="EMBL" id="JALJOS010000003">
    <property type="protein sequence ID" value="KAK9841364.1"/>
    <property type="molecule type" value="Genomic_DNA"/>
</dbReference>
<evidence type="ECO:0000313" key="2">
    <source>
        <dbReference type="EMBL" id="KAK9841364.1"/>
    </source>
</evidence>
<feature type="domain" description="NmrA-like" evidence="1">
    <location>
        <begin position="3"/>
        <end position="303"/>
    </location>
</feature>
<dbReference type="Proteomes" id="UP001438707">
    <property type="component" value="Unassembled WGS sequence"/>
</dbReference>
<dbReference type="InterPro" id="IPR050608">
    <property type="entry name" value="NmrA-type/Isoflavone_red_sf"/>
</dbReference>
<name>A0AAW1S535_9CHLO</name>
<evidence type="ECO:0000313" key="3">
    <source>
        <dbReference type="Proteomes" id="UP001438707"/>
    </source>
</evidence>
<protein>
    <recommendedName>
        <fullName evidence="1">NmrA-like domain-containing protein</fullName>
    </recommendedName>
</protein>
<dbReference type="Pfam" id="PF05368">
    <property type="entry name" value="NmrA"/>
    <property type="match status" value="1"/>
</dbReference>
<organism evidence="2 3">
    <name type="scientific">Apatococcus lobatus</name>
    <dbReference type="NCBI Taxonomy" id="904363"/>
    <lineage>
        <taxon>Eukaryota</taxon>
        <taxon>Viridiplantae</taxon>
        <taxon>Chlorophyta</taxon>
        <taxon>core chlorophytes</taxon>
        <taxon>Trebouxiophyceae</taxon>
        <taxon>Chlorellales</taxon>
        <taxon>Chlorellaceae</taxon>
        <taxon>Apatococcus</taxon>
    </lineage>
</organism>
<keyword evidence="3" id="KW-1185">Reference proteome</keyword>
<proteinExistence type="predicted"/>
<accession>A0AAW1S535</accession>
<comment type="caution">
    <text evidence="2">The sequence shown here is derived from an EMBL/GenBank/DDBJ whole genome shotgun (WGS) entry which is preliminary data.</text>
</comment>
<dbReference type="SUPFAM" id="SSF51735">
    <property type="entry name" value="NAD(P)-binding Rossmann-fold domains"/>
    <property type="match status" value="1"/>
</dbReference>
<dbReference type="InterPro" id="IPR008030">
    <property type="entry name" value="NmrA-like"/>
</dbReference>
<sequence>MVRILVVGATGNIGREVAKACAEEGHLVFALVRAATRVSKVALVEELSAAGIQLVDGDLQDPASVEQAFRSCHPVEAVISAVAGSQVADQIHLIHSSQKAETVKRFLPSEFGVVHTTAKAEVPEIVGARISIFKQIQAAGLPYTLVHSNGFMEDWFSGLGQLGKTYPPNPVLLFGDGSIHGVATTRRDIAIYTAKSLDDPRTLNKRLVIAPSCNFATQTDLVRKWEGVSGQKIQMELMKAEELEAQIQGSASLKSSSNYSSTTYLQLAKAMWIAGDCSHPLPSDAVEASALYPDHKVTSPEEFYAQLLLKGPG</sequence>
<reference evidence="2 3" key="1">
    <citation type="journal article" date="2024" name="Nat. Commun.">
        <title>Phylogenomics reveals the evolutionary origins of lichenization in chlorophyte algae.</title>
        <authorList>
            <person name="Puginier C."/>
            <person name="Libourel C."/>
            <person name="Otte J."/>
            <person name="Skaloud P."/>
            <person name="Haon M."/>
            <person name="Grisel S."/>
            <person name="Petersen M."/>
            <person name="Berrin J.G."/>
            <person name="Delaux P.M."/>
            <person name="Dal Grande F."/>
            <person name="Keller J."/>
        </authorList>
    </citation>
    <scope>NUCLEOTIDE SEQUENCE [LARGE SCALE GENOMIC DNA]</scope>
    <source>
        <strain evidence="2 3">SAG 2145</strain>
    </source>
</reference>
<gene>
    <name evidence="2" type="ORF">WJX74_004558</name>
</gene>
<dbReference type="PANTHER" id="PTHR43349">
    <property type="entry name" value="PINORESINOL REDUCTASE-RELATED"/>
    <property type="match status" value="1"/>
</dbReference>
<evidence type="ECO:0000259" key="1">
    <source>
        <dbReference type="Pfam" id="PF05368"/>
    </source>
</evidence>
<dbReference type="Gene3D" id="3.40.50.720">
    <property type="entry name" value="NAD(P)-binding Rossmann-like Domain"/>
    <property type="match status" value="1"/>
</dbReference>
<dbReference type="AlphaFoldDB" id="A0AAW1S535"/>
<dbReference type="PANTHER" id="PTHR43349:SF93">
    <property type="entry name" value="ISOFLAVONE REDUCTASE HOMOLOG P3-RELATED"/>
    <property type="match status" value="1"/>
</dbReference>